<keyword evidence="11" id="KW-1185">Reference proteome</keyword>
<protein>
    <recommendedName>
        <fullName evidence="8">Acetolactate synthase small subunit</fullName>
        <shortName evidence="8">AHAS</shortName>
        <shortName evidence="8">ALS</shortName>
        <ecNumber evidence="8">2.2.1.6</ecNumber>
    </recommendedName>
    <alternativeName>
        <fullName evidence="8">Acetohydroxy-acid synthase small subunit</fullName>
    </alternativeName>
</protein>
<dbReference type="SUPFAM" id="SSF55021">
    <property type="entry name" value="ACT-like"/>
    <property type="match status" value="2"/>
</dbReference>
<dbReference type="Proteomes" id="UP001500298">
    <property type="component" value="Unassembled WGS sequence"/>
</dbReference>
<evidence type="ECO:0000256" key="7">
    <source>
        <dbReference type="ARBA" id="ARBA00048670"/>
    </source>
</evidence>
<evidence type="ECO:0000256" key="5">
    <source>
        <dbReference type="ARBA" id="ARBA00022605"/>
    </source>
</evidence>
<gene>
    <name evidence="10" type="primary">ilvN</name>
    <name evidence="10" type="ORF">GCM10023331_35070</name>
</gene>
<dbReference type="InterPro" id="IPR045865">
    <property type="entry name" value="ACT-like_dom_sf"/>
</dbReference>
<dbReference type="Pfam" id="PF10369">
    <property type="entry name" value="ALS_ss_C"/>
    <property type="match status" value="1"/>
</dbReference>
<sequence length="182" mass="21119">MEKKRFTLSIFTENTVGLTTRLTLIFTRRKINIESLTTSASEIDHVHRFTVVFYGDEVMAEKVRKQIEKQIDVIKCYCYQDDEIIYQEIALYKVSTVGLHSGNEVERIVRQHGARILAARPEHLIIEKTGHEHETHELYDQLKPFGLLQFARSGRIALTQERQDVSTILKEFDQKKAAELVS</sequence>
<evidence type="ECO:0000256" key="2">
    <source>
        <dbReference type="ARBA" id="ARBA00005025"/>
    </source>
</evidence>
<dbReference type="InterPro" id="IPR002912">
    <property type="entry name" value="ACT_dom"/>
</dbReference>
<dbReference type="EMBL" id="BAABJX010000056">
    <property type="protein sequence ID" value="GAA4847309.1"/>
    <property type="molecule type" value="Genomic_DNA"/>
</dbReference>
<accession>A0ABP9DJK2</accession>
<comment type="pathway">
    <text evidence="1 8">Amino-acid biosynthesis; L-isoleucine biosynthesis; L-isoleucine from 2-oxobutanoate: step 1/4.</text>
</comment>
<comment type="function">
    <text evidence="8">Catalyzes the conversion of 2 pyruvate molecules into acetolactate in the first common step of the biosynthetic pathway of the branched-amino acids such as leucine, isoleucine, and valine.</text>
</comment>
<dbReference type="InterPro" id="IPR039557">
    <property type="entry name" value="AHAS_ACT"/>
</dbReference>
<feature type="domain" description="ACT" evidence="9">
    <location>
        <begin position="7"/>
        <end position="87"/>
    </location>
</feature>
<evidence type="ECO:0000313" key="11">
    <source>
        <dbReference type="Proteomes" id="UP001500298"/>
    </source>
</evidence>
<dbReference type="EC" id="2.2.1.6" evidence="8"/>
<comment type="catalytic activity">
    <reaction evidence="7 8">
        <text>2 pyruvate + H(+) = (2S)-2-acetolactate + CO2</text>
        <dbReference type="Rhea" id="RHEA:25249"/>
        <dbReference type="ChEBI" id="CHEBI:15361"/>
        <dbReference type="ChEBI" id="CHEBI:15378"/>
        <dbReference type="ChEBI" id="CHEBI:16526"/>
        <dbReference type="ChEBI" id="CHEBI:58476"/>
        <dbReference type="EC" id="2.2.1.6"/>
    </reaction>
</comment>
<evidence type="ECO:0000256" key="1">
    <source>
        <dbReference type="ARBA" id="ARBA00004974"/>
    </source>
</evidence>
<organism evidence="10 11">
    <name type="scientific">Algivirga pacifica</name>
    <dbReference type="NCBI Taxonomy" id="1162670"/>
    <lineage>
        <taxon>Bacteria</taxon>
        <taxon>Pseudomonadati</taxon>
        <taxon>Bacteroidota</taxon>
        <taxon>Cytophagia</taxon>
        <taxon>Cytophagales</taxon>
        <taxon>Flammeovirgaceae</taxon>
        <taxon>Algivirga</taxon>
    </lineage>
</organism>
<evidence type="ECO:0000313" key="10">
    <source>
        <dbReference type="EMBL" id="GAA4847309.1"/>
    </source>
</evidence>
<dbReference type="PANTHER" id="PTHR30239">
    <property type="entry name" value="ACETOLACTATE SYNTHASE SMALL SUBUNIT"/>
    <property type="match status" value="1"/>
</dbReference>
<reference evidence="11" key="1">
    <citation type="journal article" date="2019" name="Int. J. Syst. Evol. Microbiol.">
        <title>The Global Catalogue of Microorganisms (GCM) 10K type strain sequencing project: providing services to taxonomists for standard genome sequencing and annotation.</title>
        <authorList>
            <consortium name="The Broad Institute Genomics Platform"/>
            <consortium name="The Broad Institute Genome Sequencing Center for Infectious Disease"/>
            <person name="Wu L."/>
            <person name="Ma J."/>
        </authorList>
    </citation>
    <scope>NUCLEOTIDE SEQUENCE [LARGE SCALE GENOMIC DNA]</scope>
    <source>
        <strain evidence="11">JCM 18326</strain>
    </source>
</reference>
<evidence type="ECO:0000256" key="8">
    <source>
        <dbReference type="RuleBase" id="RU368092"/>
    </source>
</evidence>
<dbReference type="InterPro" id="IPR027271">
    <property type="entry name" value="Acetolactate_synth/TF_NikR_C"/>
</dbReference>
<comment type="caution">
    <text evidence="10">The sequence shown here is derived from an EMBL/GenBank/DDBJ whole genome shotgun (WGS) entry which is preliminary data.</text>
</comment>
<evidence type="ECO:0000256" key="6">
    <source>
        <dbReference type="ARBA" id="ARBA00023304"/>
    </source>
</evidence>
<evidence type="ECO:0000256" key="4">
    <source>
        <dbReference type="ARBA" id="ARBA00011744"/>
    </source>
</evidence>
<dbReference type="CDD" id="cd04878">
    <property type="entry name" value="ACT_AHAS"/>
    <property type="match status" value="1"/>
</dbReference>
<keyword evidence="8" id="KW-0808">Transferase</keyword>
<dbReference type="NCBIfam" id="TIGR00119">
    <property type="entry name" value="acolac_sm"/>
    <property type="match status" value="1"/>
</dbReference>
<evidence type="ECO:0000256" key="3">
    <source>
        <dbReference type="ARBA" id="ARBA00006341"/>
    </source>
</evidence>
<dbReference type="PANTHER" id="PTHR30239:SF0">
    <property type="entry name" value="ACETOLACTATE SYNTHASE SMALL SUBUNIT 1, CHLOROPLASTIC"/>
    <property type="match status" value="1"/>
</dbReference>
<dbReference type="InterPro" id="IPR019455">
    <property type="entry name" value="Acetolactate_synth_ssu_C"/>
</dbReference>
<comment type="similarity">
    <text evidence="3 8">Belongs to the acetolactate synthase small subunit family.</text>
</comment>
<keyword evidence="5 8" id="KW-0028">Amino-acid biosynthesis</keyword>
<keyword evidence="6 8" id="KW-0100">Branched-chain amino acid biosynthesis</keyword>
<dbReference type="PROSITE" id="PS51671">
    <property type="entry name" value="ACT"/>
    <property type="match status" value="1"/>
</dbReference>
<comment type="pathway">
    <text evidence="2 8">Amino-acid biosynthesis; L-valine biosynthesis; L-valine from pyruvate: step 1/4.</text>
</comment>
<dbReference type="Pfam" id="PF22629">
    <property type="entry name" value="ACT_AHAS_ss"/>
    <property type="match status" value="1"/>
</dbReference>
<comment type="subunit">
    <text evidence="4 8">Dimer of large and small chains.</text>
</comment>
<dbReference type="InterPro" id="IPR004789">
    <property type="entry name" value="Acetalactate_synth_ssu"/>
</dbReference>
<dbReference type="Gene3D" id="3.30.70.260">
    <property type="match status" value="1"/>
</dbReference>
<evidence type="ECO:0000259" key="9">
    <source>
        <dbReference type="PROSITE" id="PS51671"/>
    </source>
</evidence>
<dbReference type="RefSeq" id="WP_345374178.1">
    <property type="nucleotide sequence ID" value="NZ_BAABJX010000056.1"/>
</dbReference>
<name>A0ABP9DJK2_9BACT</name>
<dbReference type="Gene3D" id="3.30.70.1150">
    <property type="entry name" value="ACT-like. Chain A, domain 2"/>
    <property type="match status" value="1"/>
</dbReference>
<proteinExistence type="inferred from homology"/>
<dbReference type="InterPro" id="IPR054480">
    <property type="entry name" value="AHAS_small-like_ACT"/>
</dbReference>